<keyword evidence="3" id="KW-0456">Lyase</keyword>
<protein>
    <submittedName>
        <fullName evidence="3">Ureidoglycolate lyase</fullName>
        <ecNumber evidence="3">4.3.2.3</ecNumber>
    </submittedName>
</protein>
<dbReference type="AlphaFoldDB" id="A0A6B8VGB5"/>
<feature type="domain" description="Fumarylacetoacetase-like C-terminal" evidence="2">
    <location>
        <begin position="69"/>
        <end position="270"/>
    </location>
</feature>
<gene>
    <name evidence="3" type="ORF">CKALI_11725</name>
</gene>
<accession>A0A6B8VGB5</accession>
<dbReference type="GO" id="GO:0050385">
    <property type="term" value="F:ureidoglycolate lyase activity"/>
    <property type="evidence" value="ECO:0007669"/>
    <property type="project" value="UniProtKB-EC"/>
</dbReference>
<keyword evidence="1" id="KW-0479">Metal-binding</keyword>
<dbReference type="PANTHER" id="PTHR11820:SF112">
    <property type="entry name" value="FUMARYLACETOACETATE HYDROLASE FAMILY PROTEIN (AFU_ORTHOLOGUE AFUA_1G02370)-RELATED"/>
    <property type="match status" value="1"/>
</dbReference>
<dbReference type="InterPro" id="IPR036663">
    <property type="entry name" value="Fumarylacetoacetase_C_sf"/>
</dbReference>
<keyword evidence="4" id="KW-1185">Reference proteome</keyword>
<evidence type="ECO:0000259" key="2">
    <source>
        <dbReference type="Pfam" id="PF01557"/>
    </source>
</evidence>
<dbReference type="KEGG" id="ckw:CKALI_11725"/>
<dbReference type="GO" id="GO:0046872">
    <property type="term" value="F:metal ion binding"/>
    <property type="evidence" value="ECO:0007669"/>
    <property type="project" value="UniProtKB-KW"/>
</dbReference>
<dbReference type="Pfam" id="PF01557">
    <property type="entry name" value="FAA_hydrolase"/>
    <property type="match status" value="1"/>
</dbReference>
<dbReference type="InterPro" id="IPR011234">
    <property type="entry name" value="Fumarylacetoacetase-like_C"/>
</dbReference>
<proteinExistence type="predicted"/>
<dbReference type="Gene3D" id="3.90.850.10">
    <property type="entry name" value="Fumarylacetoacetase-like, C-terminal domain"/>
    <property type="match status" value="1"/>
</dbReference>
<dbReference type="GO" id="GO:0019752">
    <property type="term" value="P:carboxylic acid metabolic process"/>
    <property type="evidence" value="ECO:0007669"/>
    <property type="project" value="UniProtKB-ARBA"/>
</dbReference>
<evidence type="ECO:0000313" key="4">
    <source>
        <dbReference type="Proteomes" id="UP000427071"/>
    </source>
</evidence>
<reference evidence="4" key="1">
    <citation type="submission" date="2019-11" db="EMBL/GenBank/DDBJ databases">
        <title>Complete genome sequence of Corynebacterium kalinowskii 1959, a novel Corynebacterium species isolated from soil of a small paddock in Vilsendorf, Germany.</title>
        <authorList>
            <person name="Schaffert L."/>
            <person name="Ruwe M."/>
            <person name="Milse J."/>
            <person name="Hanuschka K."/>
            <person name="Ortseifen V."/>
            <person name="Droste J."/>
            <person name="Brandt D."/>
            <person name="Schlueter L."/>
            <person name="Kutter Y."/>
            <person name="Vinke S."/>
            <person name="Viehoefer P."/>
            <person name="Jacob L."/>
            <person name="Luebke N.-C."/>
            <person name="Schulte-Berndt E."/>
            <person name="Hain C."/>
            <person name="Linder M."/>
            <person name="Schmidt P."/>
            <person name="Wollenschlaeger L."/>
            <person name="Luttermann T."/>
            <person name="Thieme E."/>
            <person name="Hassa J."/>
            <person name="Haak M."/>
            <person name="Wittchen M."/>
            <person name="Mentz A."/>
            <person name="Persicke M."/>
            <person name="Busche T."/>
            <person name="Ruckert C."/>
        </authorList>
    </citation>
    <scope>NUCLEOTIDE SEQUENCE [LARGE SCALE GENOMIC DNA]</scope>
    <source>
        <strain evidence="4">1959</strain>
    </source>
</reference>
<dbReference type="GO" id="GO:0016853">
    <property type="term" value="F:isomerase activity"/>
    <property type="evidence" value="ECO:0007669"/>
    <property type="project" value="UniProtKB-ARBA"/>
</dbReference>
<dbReference type="RefSeq" id="WP_156193498.1">
    <property type="nucleotide sequence ID" value="NZ_CP046452.1"/>
</dbReference>
<organism evidence="3 4">
    <name type="scientific">Corynebacterium kalinowskii</name>
    <dbReference type="NCBI Taxonomy" id="2675216"/>
    <lineage>
        <taxon>Bacteria</taxon>
        <taxon>Bacillati</taxon>
        <taxon>Actinomycetota</taxon>
        <taxon>Actinomycetes</taxon>
        <taxon>Mycobacteriales</taxon>
        <taxon>Corynebacteriaceae</taxon>
        <taxon>Corynebacterium</taxon>
    </lineage>
</organism>
<dbReference type="SUPFAM" id="SSF56529">
    <property type="entry name" value="FAH"/>
    <property type="match status" value="1"/>
</dbReference>
<dbReference type="FunFam" id="3.90.850.10:FF:000002">
    <property type="entry name" value="2-hydroxyhepta-2,4-diene-1,7-dioate isomerase"/>
    <property type="match status" value="1"/>
</dbReference>
<evidence type="ECO:0000313" key="3">
    <source>
        <dbReference type="EMBL" id="QGU03183.1"/>
    </source>
</evidence>
<dbReference type="EC" id="4.3.2.3" evidence="3"/>
<dbReference type="PANTHER" id="PTHR11820">
    <property type="entry name" value="ACYLPYRUVASE"/>
    <property type="match status" value="1"/>
</dbReference>
<dbReference type="Proteomes" id="UP000427071">
    <property type="component" value="Chromosome"/>
</dbReference>
<sequence length="273" mass="29403">MRIATLRTGSQTQAILVDGPTSARVIEGFADVGALLADANWYAILLDVESEPIEFDPANLAPVIPRPGKIICVGLNYAKHIREMGHEQPEVPTLFIKYPEALIGPYDTSVVPAFAAAKPDFEGELAVVIGAPARNVSAADADSVIAGYTIINDFTMRDFQNQTKQWHQGKSFEHTAGFGPWIDTDFKPGGLLTTRVNDAVMQQDSTGDLIFTPADLIEFISRIYTLQPGDVIATGTPEGVGHARNPQVYLQDGDVVEISIEGIGSIKNAVAVR</sequence>
<name>A0A6B8VGB5_9CORY</name>
<dbReference type="EMBL" id="CP046452">
    <property type="protein sequence ID" value="QGU03183.1"/>
    <property type="molecule type" value="Genomic_DNA"/>
</dbReference>
<evidence type="ECO:0000256" key="1">
    <source>
        <dbReference type="ARBA" id="ARBA00022723"/>
    </source>
</evidence>